<gene>
    <name evidence="3" type="ORF">FC695_21810</name>
</gene>
<evidence type="ECO:0000313" key="3">
    <source>
        <dbReference type="EMBL" id="TKJ00362.1"/>
    </source>
</evidence>
<evidence type="ECO:0000313" key="4">
    <source>
        <dbReference type="Proteomes" id="UP000308444"/>
    </source>
</evidence>
<accession>A0A9X9F4R3</accession>
<proteinExistence type="predicted"/>
<reference evidence="3 4" key="1">
    <citation type="journal article" date="2019" name="Environ. Microbiol.">
        <title>An active ?-lactamase is a part of an orchestrated cell wall stress resistance network of Bacillus subtilis and related rhizosphere species.</title>
        <authorList>
            <person name="Bucher T."/>
            <person name="Keren-Paz A."/>
            <person name="Hausser J."/>
            <person name="Olender T."/>
            <person name="Cytryn E."/>
            <person name="Kolodkin-Gal I."/>
        </authorList>
    </citation>
    <scope>NUCLEOTIDE SEQUENCE [LARGE SCALE GENOMIC DNA]</scope>
    <source>
        <strain evidence="3 4">I32</strain>
    </source>
</reference>
<feature type="region of interest" description="Disordered" evidence="1">
    <location>
        <begin position="37"/>
        <end position="90"/>
    </location>
</feature>
<protein>
    <submittedName>
        <fullName evidence="3">Cell division protein FtsA</fullName>
    </submittedName>
</protein>
<keyword evidence="3" id="KW-0131">Cell cycle</keyword>
<dbReference type="InterPro" id="IPR021873">
    <property type="entry name" value="FtsA_C"/>
</dbReference>
<feature type="non-terminal residue" evidence="3">
    <location>
        <position position="1"/>
    </location>
</feature>
<sequence>LHENVRVATPDYIGVREPQYTSGVGLIKHSYQKAKLRGKNVQEKQEHFEPVPAPAPTPVQQQPTKQKTRNQNNNNQNDDRMMSKVKRVFR</sequence>
<evidence type="ECO:0000259" key="2">
    <source>
        <dbReference type="Pfam" id="PF11983"/>
    </source>
</evidence>
<dbReference type="Pfam" id="PF11983">
    <property type="entry name" value="FtsA_C"/>
    <property type="match status" value="1"/>
</dbReference>
<feature type="compositionally biased region" description="Basic and acidic residues" evidence="1">
    <location>
        <begin position="40"/>
        <end position="49"/>
    </location>
</feature>
<name>A0A9X9F4R3_BACCE</name>
<dbReference type="AlphaFoldDB" id="A0A9X9F4R3"/>
<organism evidence="3 4">
    <name type="scientific">Bacillus cereus</name>
    <dbReference type="NCBI Taxonomy" id="1396"/>
    <lineage>
        <taxon>Bacteria</taxon>
        <taxon>Bacillati</taxon>
        <taxon>Bacillota</taxon>
        <taxon>Bacilli</taxon>
        <taxon>Bacillales</taxon>
        <taxon>Bacillaceae</taxon>
        <taxon>Bacillus</taxon>
        <taxon>Bacillus cereus group</taxon>
    </lineage>
</organism>
<dbReference type="Proteomes" id="UP000308444">
    <property type="component" value="Unassembled WGS sequence"/>
</dbReference>
<comment type="caution">
    <text evidence="3">The sequence shown here is derived from an EMBL/GenBank/DDBJ whole genome shotgun (WGS) entry which is preliminary data.</text>
</comment>
<evidence type="ECO:0000256" key="1">
    <source>
        <dbReference type="SAM" id="MobiDB-lite"/>
    </source>
</evidence>
<feature type="non-terminal residue" evidence="3">
    <location>
        <position position="90"/>
    </location>
</feature>
<dbReference type="GO" id="GO:0051301">
    <property type="term" value="P:cell division"/>
    <property type="evidence" value="ECO:0007669"/>
    <property type="project" value="UniProtKB-KW"/>
</dbReference>
<dbReference type="EMBL" id="SZOH01001604">
    <property type="protein sequence ID" value="TKJ00362.1"/>
    <property type="molecule type" value="Genomic_DNA"/>
</dbReference>
<feature type="domain" description="Cell division protein FtsA C-terminal" evidence="2">
    <location>
        <begin position="28"/>
        <end position="90"/>
    </location>
</feature>
<keyword evidence="3" id="KW-0132">Cell division</keyword>
<feature type="compositionally biased region" description="Low complexity" evidence="1">
    <location>
        <begin position="58"/>
        <end position="76"/>
    </location>
</feature>